<name>A0A9E7NAH5_9EURY</name>
<dbReference type="InterPro" id="IPR001279">
    <property type="entry name" value="Metallo-B-lactamas"/>
</dbReference>
<dbReference type="KEGG" id="sawl:NGM29_15215"/>
<proteinExistence type="predicted"/>
<sequence length="309" mass="32865">MTVVRVPVGGGTPEGTNSAYLVDERVLVDPGPPTESAWSNLQNGLEAELEALADLEYVVCTHWHADHVGLAPRLAEAADATVAMGERDAPLLADYAAEREARLERDAAAMVAWGVPEDVVTAVVEGDRPSPLPDATPVESLVDGQTVAGLEVLETPGHTAGHVSLATDETLVLGDAALPTYTPNVGGSDTRTRGTDPLGTYLETLDRLLAREGVESGAVTLRPGHGETVDPERIEALRGHHDERTRRVKTALESRTEATPWDLARDLFGELEGIHAKFGAGEVAAHLERLERDGVVECEEGGRYGIANE</sequence>
<dbReference type="Pfam" id="PF00753">
    <property type="entry name" value="Lactamase_B"/>
    <property type="match status" value="1"/>
</dbReference>
<dbReference type="SMART" id="SM00849">
    <property type="entry name" value="Lactamase_B"/>
    <property type="match status" value="1"/>
</dbReference>
<dbReference type="AlphaFoldDB" id="A0A9E7NAH5"/>
<dbReference type="Gene3D" id="1.10.10.10">
    <property type="entry name" value="Winged helix-like DNA-binding domain superfamily/Winged helix DNA-binding domain"/>
    <property type="match status" value="1"/>
</dbReference>
<dbReference type="EMBL" id="CP100355">
    <property type="protein sequence ID" value="UTF53107.1"/>
    <property type="molecule type" value="Genomic_DNA"/>
</dbReference>
<accession>A0A9E7NAH5</accession>
<dbReference type="InterPro" id="IPR050662">
    <property type="entry name" value="Sec-metab_biosynth-thioest"/>
</dbReference>
<reference evidence="2" key="1">
    <citation type="submission" date="2022-06" db="EMBL/GenBank/DDBJ databases">
        <title>Diverse halophilic archaea isolated from saline environments.</title>
        <authorList>
            <person name="Cui H.-L."/>
        </authorList>
    </citation>
    <scope>NUCLEOTIDE SEQUENCE</scope>
    <source>
        <strain evidence="2">WLHS1</strain>
    </source>
</reference>
<evidence type="ECO:0000313" key="2">
    <source>
        <dbReference type="EMBL" id="UTF53107.1"/>
    </source>
</evidence>
<feature type="domain" description="Metallo-beta-lactamase" evidence="1">
    <location>
        <begin position="15"/>
        <end position="225"/>
    </location>
</feature>
<dbReference type="InterPro" id="IPR036388">
    <property type="entry name" value="WH-like_DNA-bd_sf"/>
</dbReference>
<dbReference type="RefSeq" id="WP_254157274.1">
    <property type="nucleotide sequence ID" value="NZ_CP100355.1"/>
</dbReference>
<dbReference type="PANTHER" id="PTHR23131:SF4">
    <property type="entry name" value="METALLO-BETA-LACTAMASE SUPERFAMILY POTEIN"/>
    <property type="match status" value="1"/>
</dbReference>
<dbReference type="GeneID" id="73291423"/>
<evidence type="ECO:0000259" key="1">
    <source>
        <dbReference type="SMART" id="SM00849"/>
    </source>
</evidence>
<evidence type="ECO:0000313" key="3">
    <source>
        <dbReference type="Proteomes" id="UP001056855"/>
    </source>
</evidence>
<protein>
    <submittedName>
        <fullName evidence="2">MBL fold metallo-hydrolase</fullName>
    </submittedName>
</protein>
<dbReference type="PANTHER" id="PTHR23131">
    <property type="entry name" value="ENDORIBONUCLEASE LACTB2"/>
    <property type="match status" value="1"/>
</dbReference>
<dbReference type="Gene3D" id="3.60.15.10">
    <property type="entry name" value="Ribonuclease Z/Hydroxyacylglutathione hydrolase-like"/>
    <property type="match status" value="1"/>
</dbReference>
<dbReference type="InterPro" id="IPR036866">
    <property type="entry name" value="RibonucZ/Hydroxyglut_hydro"/>
</dbReference>
<organism evidence="2 3">
    <name type="scientific">Natronosalvus rutilus</name>
    <dbReference type="NCBI Taxonomy" id="2953753"/>
    <lineage>
        <taxon>Archaea</taxon>
        <taxon>Methanobacteriati</taxon>
        <taxon>Methanobacteriota</taxon>
        <taxon>Stenosarchaea group</taxon>
        <taxon>Halobacteria</taxon>
        <taxon>Halobacteriales</taxon>
        <taxon>Natrialbaceae</taxon>
        <taxon>Natronosalvus</taxon>
    </lineage>
</organism>
<dbReference type="SUPFAM" id="SSF56281">
    <property type="entry name" value="Metallo-hydrolase/oxidoreductase"/>
    <property type="match status" value="1"/>
</dbReference>
<dbReference type="Proteomes" id="UP001056855">
    <property type="component" value="Chromosome"/>
</dbReference>
<keyword evidence="3" id="KW-1185">Reference proteome</keyword>
<gene>
    <name evidence="2" type="ORF">NGM29_15215</name>
</gene>